<dbReference type="InterPro" id="IPR032465">
    <property type="entry name" value="ACMSD"/>
</dbReference>
<evidence type="ECO:0000259" key="2">
    <source>
        <dbReference type="Pfam" id="PF04909"/>
    </source>
</evidence>
<dbReference type="SUPFAM" id="SSF51556">
    <property type="entry name" value="Metallo-dependent hydrolases"/>
    <property type="match status" value="1"/>
</dbReference>
<evidence type="ECO:0000313" key="3">
    <source>
        <dbReference type="EMBL" id="CAB4747282.1"/>
    </source>
</evidence>
<dbReference type="AlphaFoldDB" id="A0A6J6YR17"/>
<name>A0A6J6YR17_9ZZZZ</name>
<sequence>MSPSPRIIDYMCSSFLPDRADVWDHALAEQGIPLKIRRNPDDSFCDAPAMVERMDELGYESIIVSTSDPHHHGTTFEYDPVANRFDEMQELAEQHPGRFYANWALNPQLGMAGVKRAREVLEHQWVAALWIHTHSFDRRFDHPDYYPYYALASEFGVPVVMQAGASGGLMPSECGMPIGIDRPAIYFRDVNFVLSHTGHPWEAEAINMALKFPNVFLGACAYPPKHWPPALHTFLRGPGRTKVIFGTNFPTVGHRHVISQLAELDVPAETHANFVRNNARRVFTRLAR</sequence>
<dbReference type="EMBL" id="CAFBOS010000065">
    <property type="protein sequence ID" value="CAB4994754.1"/>
    <property type="molecule type" value="Genomic_DNA"/>
</dbReference>
<accession>A0A6J6YR17</accession>
<protein>
    <submittedName>
        <fullName evidence="4">Unannotated protein</fullName>
    </submittedName>
</protein>
<dbReference type="Gene3D" id="3.20.20.140">
    <property type="entry name" value="Metal-dependent hydrolases"/>
    <property type="match status" value="1"/>
</dbReference>
<organism evidence="4">
    <name type="scientific">freshwater metagenome</name>
    <dbReference type="NCBI Taxonomy" id="449393"/>
    <lineage>
        <taxon>unclassified sequences</taxon>
        <taxon>metagenomes</taxon>
        <taxon>ecological metagenomes</taxon>
    </lineage>
</organism>
<dbReference type="Pfam" id="PF04909">
    <property type="entry name" value="Amidohydro_2"/>
    <property type="match status" value="1"/>
</dbReference>
<dbReference type="InterPro" id="IPR006680">
    <property type="entry name" value="Amidohydro-rel"/>
</dbReference>
<dbReference type="EMBL" id="CAFBMH010000018">
    <property type="protein sequence ID" value="CAB4899189.1"/>
    <property type="molecule type" value="Genomic_DNA"/>
</dbReference>
<proteinExistence type="predicted"/>
<dbReference type="InterPro" id="IPR032466">
    <property type="entry name" value="Metal_Hydrolase"/>
</dbReference>
<dbReference type="EMBL" id="CAFABA010000001">
    <property type="protein sequence ID" value="CAB4811900.1"/>
    <property type="molecule type" value="Genomic_DNA"/>
</dbReference>
<dbReference type="GO" id="GO:0016831">
    <property type="term" value="F:carboxy-lyase activity"/>
    <property type="evidence" value="ECO:0007669"/>
    <property type="project" value="InterPro"/>
</dbReference>
<evidence type="ECO:0000313" key="5">
    <source>
        <dbReference type="EMBL" id="CAB4899189.1"/>
    </source>
</evidence>
<dbReference type="PANTHER" id="PTHR21240">
    <property type="entry name" value="2-AMINO-3-CARBOXYLMUCONATE-6-SEMIALDEHYDE DECARBOXYLASE"/>
    <property type="match status" value="1"/>
</dbReference>
<reference evidence="4" key="1">
    <citation type="submission" date="2020-05" db="EMBL/GenBank/DDBJ databases">
        <authorList>
            <person name="Chiriac C."/>
            <person name="Salcher M."/>
            <person name="Ghai R."/>
            <person name="Kavagutti S V."/>
        </authorList>
    </citation>
    <scope>NUCLEOTIDE SEQUENCE</scope>
</reference>
<dbReference type="EMBL" id="CAEZYR010000054">
    <property type="protein sequence ID" value="CAB4747282.1"/>
    <property type="molecule type" value="Genomic_DNA"/>
</dbReference>
<feature type="domain" description="Amidohydrolase-related" evidence="2">
    <location>
        <begin position="82"/>
        <end position="283"/>
    </location>
</feature>
<evidence type="ECO:0000313" key="4">
    <source>
        <dbReference type="EMBL" id="CAB4811900.1"/>
    </source>
</evidence>
<keyword evidence="1" id="KW-0456">Lyase</keyword>
<dbReference type="GO" id="GO:0016787">
    <property type="term" value="F:hydrolase activity"/>
    <property type="evidence" value="ECO:0007669"/>
    <property type="project" value="InterPro"/>
</dbReference>
<evidence type="ECO:0000313" key="6">
    <source>
        <dbReference type="EMBL" id="CAB4994754.1"/>
    </source>
</evidence>
<evidence type="ECO:0000256" key="1">
    <source>
        <dbReference type="ARBA" id="ARBA00023239"/>
    </source>
</evidence>
<gene>
    <name evidence="3" type="ORF">UFOPK2754_01590</name>
    <name evidence="4" type="ORF">UFOPK3139_00043</name>
    <name evidence="5" type="ORF">UFOPK3543_00762</name>
    <name evidence="6" type="ORF">UFOPK3967_01246</name>
</gene>